<organism evidence="2">
    <name type="scientific">Vibrio alginolyticus</name>
    <dbReference type="NCBI Taxonomy" id="663"/>
    <lineage>
        <taxon>Bacteria</taxon>
        <taxon>Pseudomonadati</taxon>
        <taxon>Pseudomonadota</taxon>
        <taxon>Gammaproteobacteria</taxon>
        <taxon>Vibrionales</taxon>
        <taxon>Vibrionaceae</taxon>
        <taxon>Vibrio</taxon>
    </lineage>
</organism>
<keyword evidence="1" id="KW-0472">Membrane</keyword>
<dbReference type="AlphaFoldDB" id="A0A1W6U388"/>
<feature type="transmembrane region" description="Helical" evidence="1">
    <location>
        <begin position="34"/>
        <end position="56"/>
    </location>
</feature>
<proteinExistence type="predicted"/>
<evidence type="ECO:0000313" key="2">
    <source>
        <dbReference type="EMBL" id="ARP17497.1"/>
    </source>
</evidence>
<dbReference type="EMBL" id="CP017902">
    <property type="protein sequence ID" value="ARP17497.1"/>
    <property type="molecule type" value="Genomic_DNA"/>
</dbReference>
<dbReference type="RefSeq" id="WP_139126418.1">
    <property type="nucleotide sequence ID" value="NZ_CP017889.1"/>
</dbReference>
<gene>
    <name evidence="2" type="ORF">K05K4_06260</name>
</gene>
<protein>
    <submittedName>
        <fullName evidence="2">Uncharacterized protein</fullName>
    </submittedName>
</protein>
<name>A0A1W6U388_VIBAL</name>
<accession>A0A1W6U388</accession>
<reference evidence="2" key="1">
    <citation type="submission" date="2016-10" db="EMBL/GenBank/DDBJ databases">
        <title>The High Quality Genome of Vibrio alginolyticus K01M1.</title>
        <authorList>
            <person name="Wendling C."/>
            <person name="Chibani C.M."/>
            <person name="Hertel R."/>
            <person name="Sproer C."/>
            <person name="Bunk B."/>
            <person name="Overmann J."/>
            <person name="Roth O."/>
            <person name="Liesegang H."/>
        </authorList>
    </citation>
    <scope>NUCLEOTIDE SEQUENCE</scope>
    <source>
        <strain evidence="2">K05K4</strain>
    </source>
</reference>
<keyword evidence="1" id="KW-1133">Transmembrane helix</keyword>
<keyword evidence="1" id="KW-0812">Transmembrane</keyword>
<sequence length="60" mass="6770">MSYYECLRACLSRSLIQGVRPLFDLSTVPVVTNLVATINVMSIHTYGVMMFFCIGLKHND</sequence>
<evidence type="ECO:0000256" key="1">
    <source>
        <dbReference type="SAM" id="Phobius"/>
    </source>
</evidence>